<dbReference type="EMBL" id="CAFBNC010000088">
    <property type="protein sequence ID" value="CAB4945332.1"/>
    <property type="molecule type" value="Genomic_DNA"/>
</dbReference>
<dbReference type="PROSITE" id="PS50977">
    <property type="entry name" value="HTH_TETR_2"/>
    <property type="match status" value="1"/>
</dbReference>
<proteinExistence type="predicted"/>
<keyword evidence="1" id="KW-0238">DNA-binding</keyword>
<reference evidence="4" key="1">
    <citation type="submission" date="2020-05" db="EMBL/GenBank/DDBJ databases">
        <authorList>
            <person name="Chiriac C."/>
            <person name="Salcher M."/>
            <person name="Ghai R."/>
            <person name="Kavagutti S V."/>
        </authorList>
    </citation>
    <scope>NUCLEOTIDE SEQUENCE</scope>
</reference>
<sequence>MSSVPPPYVATDDVAVDTTALLSALEDVLANGAAASSSESSELDGRKLRAERGRSAVLNAALDLVNSGNPVPTIAEIAIASGVSERTIFRYFPDREALFSALVFEVVPRIAKYLSFDRPKGPLAERASALVAQRCGFVRVAGPFARAVETLSPHSPVAAMMLQMRRTRLRDQIIIWLSPELAVDDTDTIAVLDALLSRTVIEQLTAELGPDDAIRSLSASITRIVG</sequence>
<gene>
    <name evidence="3" type="ORF">UFOPK1392_01478</name>
    <name evidence="4" type="ORF">UFOPK3733_01544</name>
</gene>
<organism evidence="4">
    <name type="scientific">freshwater metagenome</name>
    <dbReference type="NCBI Taxonomy" id="449393"/>
    <lineage>
        <taxon>unclassified sequences</taxon>
        <taxon>metagenomes</taxon>
        <taxon>ecological metagenomes</taxon>
    </lineage>
</organism>
<accession>A0A6J7JTA2</accession>
<name>A0A6J7JTA2_9ZZZZ</name>
<dbReference type="EMBL" id="CAEMXZ010000065">
    <property type="protein sequence ID" value="CAB4323721.1"/>
    <property type="molecule type" value="Genomic_DNA"/>
</dbReference>
<evidence type="ECO:0000313" key="4">
    <source>
        <dbReference type="EMBL" id="CAB4945332.1"/>
    </source>
</evidence>
<feature type="domain" description="HTH tetR-type" evidence="2">
    <location>
        <begin position="51"/>
        <end position="110"/>
    </location>
</feature>
<evidence type="ECO:0000259" key="2">
    <source>
        <dbReference type="PROSITE" id="PS50977"/>
    </source>
</evidence>
<evidence type="ECO:0000256" key="1">
    <source>
        <dbReference type="ARBA" id="ARBA00023125"/>
    </source>
</evidence>
<evidence type="ECO:0000313" key="3">
    <source>
        <dbReference type="EMBL" id="CAB4323721.1"/>
    </source>
</evidence>
<dbReference type="AlphaFoldDB" id="A0A6J7JTA2"/>
<protein>
    <submittedName>
        <fullName evidence="4">Unannotated protein</fullName>
    </submittedName>
</protein>
<dbReference type="InterPro" id="IPR001647">
    <property type="entry name" value="HTH_TetR"/>
</dbReference>
<dbReference type="SUPFAM" id="SSF46689">
    <property type="entry name" value="Homeodomain-like"/>
    <property type="match status" value="1"/>
</dbReference>
<dbReference type="Pfam" id="PF00440">
    <property type="entry name" value="TetR_N"/>
    <property type="match status" value="1"/>
</dbReference>
<dbReference type="Gene3D" id="1.10.357.10">
    <property type="entry name" value="Tetracycline Repressor, domain 2"/>
    <property type="match status" value="1"/>
</dbReference>
<dbReference type="InterPro" id="IPR009057">
    <property type="entry name" value="Homeodomain-like_sf"/>
</dbReference>
<dbReference type="GO" id="GO:0003677">
    <property type="term" value="F:DNA binding"/>
    <property type="evidence" value="ECO:0007669"/>
    <property type="project" value="UniProtKB-KW"/>
</dbReference>